<evidence type="ECO:0000256" key="3">
    <source>
        <dbReference type="ARBA" id="ARBA00023163"/>
    </source>
</evidence>
<keyword evidence="1" id="KW-0805">Transcription regulation</keyword>
<evidence type="ECO:0000313" key="5">
    <source>
        <dbReference type="EMBL" id="GAA4522603.1"/>
    </source>
</evidence>
<dbReference type="InterPro" id="IPR000524">
    <property type="entry name" value="Tscrpt_reg_HTH_GntR"/>
</dbReference>
<dbReference type="SMART" id="SM00345">
    <property type="entry name" value="HTH_GNTR"/>
    <property type="match status" value="1"/>
</dbReference>
<accession>A0ABP8RA35</accession>
<evidence type="ECO:0000256" key="2">
    <source>
        <dbReference type="ARBA" id="ARBA00023125"/>
    </source>
</evidence>
<sequence>MVMARYQEIADSLRSRIQAGEWPVGAMLPGINALQDVYVDEDGNRPGLNTIRAAQQLLVEEGMLTTRQGVGAIVTSAKSLRQVDVIDTLKRAQQGITTAIAALEAPTHAVTLDLSDEHAYFVLTDALGEWAHRQRGEAQDELADDPQDTTAASRLEWAATADKLLDQIEAAL</sequence>
<gene>
    <name evidence="5" type="ORF">GCM10023191_102090</name>
</gene>
<name>A0ABP8RA35_9ACTN</name>
<comment type="caution">
    <text evidence="5">The sequence shown here is derived from an EMBL/GenBank/DDBJ whole genome shotgun (WGS) entry which is preliminary data.</text>
</comment>
<protein>
    <recommendedName>
        <fullName evidence="4">HTH gntR-type domain-containing protein</fullName>
    </recommendedName>
</protein>
<reference evidence="6" key="1">
    <citation type="journal article" date="2019" name="Int. J. Syst. Evol. Microbiol.">
        <title>The Global Catalogue of Microorganisms (GCM) 10K type strain sequencing project: providing services to taxonomists for standard genome sequencing and annotation.</title>
        <authorList>
            <consortium name="The Broad Institute Genomics Platform"/>
            <consortium name="The Broad Institute Genome Sequencing Center for Infectious Disease"/>
            <person name="Wu L."/>
            <person name="Ma J."/>
        </authorList>
    </citation>
    <scope>NUCLEOTIDE SEQUENCE [LARGE SCALE GENOMIC DNA]</scope>
    <source>
        <strain evidence="6">JCM 17933</strain>
    </source>
</reference>
<evidence type="ECO:0000313" key="6">
    <source>
        <dbReference type="Proteomes" id="UP001500503"/>
    </source>
</evidence>
<dbReference type="EMBL" id="BAABHF010000088">
    <property type="protein sequence ID" value="GAA4522603.1"/>
    <property type="molecule type" value="Genomic_DNA"/>
</dbReference>
<dbReference type="InterPro" id="IPR036388">
    <property type="entry name" value="WH-like_DNA-bd_sf"/>
</dbReference>
<keyword evidence="3" id="KW-0804">Transcription</keyword>
<keyword evidence="6" id="KW-1185">Reference proteome</keyword>
<dbReference type="Pfam" id="PF00392">
    <property type="entry name" value="GntR"/>
    <property type="match status" value="1"/>
</dbReference>
<dbReference type="InterPro" id="IPR036390">
    <property type="entry name" value="WH_DNA-bd_sf"/>
</dbReference>
<evidence type="ECO:0000259" key="4">
    <source>
        <dbReference type="SMART" id="SM00345"/>
    </source>
</evidence>
<evidence type="ECO:0000256" key="1">
    <source>
        <dbReference type="ARBA" id="ARBA00023015"/>
    </source>
</evidence>
<organism evidence="5 6">
    <name type="scientific">Actinoallomurus oryzae</name>
    <dbReference type="NCBI Taxonomy" id="502180"/>
    <lineage>
        <taxon>Bacteria</taxon>
        <taxon>Bacillati</taxon>
        <taxon>Actinomycetota</taxon>
        <taxon>Actinomycetes</taxon>
        <taxon>Streptosporangiales</taxon>
        <taxon>Thermomonosporaceae</taxon>
        <taxon>Actinoallomurus</taxon>
    </lineage>
</organism>
<dbReference type="SUPFAM" id="SSF46785">
    <property type="entry name" value="Winged helix' DNA-binding domain"/>
    <property type="match status" value="1"/>
</dbReference>
<keyword evidence="2" id="KW-0238">DNA-binding</keyword>
<dbReference type="Proteomes" id="UP001500503">
    <property type="component" value="Unassembled WGS sequence"/>
</dbReference>
<dbReference type="Gene3D" id="1.10.10.10">
    <property type="entry name" value="Winged helix-like DNA-binding domain superfamily/Winged helix DNA-binding domain"/>
    <property type="match status" value="1"/>
</dbReference>
<proteinExistence type="predicted"/>
<dbReference type="CDD" id="cd07377">
    <property type="entry name" value="WHTH_GntR"/>
    <property type="match status" value="1"/>
</dbReference>
<feature type="domain" description="HTH gntR-type" evidence="4">
    <location>
        <begin position="9"/>
        <end position="74"/>
    </location>
</feature>